<name>A0A7C8IPY4_9PEZI</name>
<dbReference type="PANTHER" id="PTHR36847">
    <property type="entry name" value="AMIDOLIGASE ENZYME"/>
    <property type="match status" value="1"/>
</dbReference>
<evidence type="ECO:0000313" key="2">
    <source>
        <dbReference type="EMBL" id="KAF2969321.1"/>
    </source>
</evidence>
<organism evidence="2 3">
    <name type="scientific">Xylaria multiplex</name>
    <dbReference type="NCBI Taxonomy" id="323545"/>
    <lineage>
        <taxon>Eukaryota</taxon>
        <taxon>Fungi</taxon>
        <taxon>Dikarya</taxon>
        <taxon>Ascomycota</taxon>
        <taxon>Pezizomycotina</taxon>
        <taxon>Sordariomycetes</taxon>
        <taxon>Xylariomycetidae</taxon>
        <taxon>Xylariales</taxon>
        <taxon>Xylariaceae</taxon>
        <taxon>Xylaria</taxon>
    </lineage>
</organism>
<sequence length="489" mass="54276">MASISKQTLGVELEFLVFYKTPGALVSTNDDARYGPVIEAPLDIPVPPGFTVEQGVDWRQALEAAWVRQQVANVITNSGFVAKENCLPEEVEAGHTWNVVPDRSLKVSEAEINAIYQPLKYVGVEVQSPAFVAGPVAFFEISSVVKAINSAFRTAVPPVCGLHIHVGRGGVPLELRPVQRTASLIWVAENLLSTLHPGCRIGNSDCLDMKHYSNLSLGLSAEGSTPASIGLRERQHAAYTDDRVDKNREKPTNFQYTPPAKLTANFRTTPSRSLAGDYGVLMYDPRKEITPGYHPIVGVQSILRCTDTMTIADMLGIGFENVAYSFVNMELQEEPEDRNPTIEFRQATGSLDEDWVVVWAKICLALCGPAVVDSADDDFFQLLYDCLRSGKEYKYNVLDLLHDIGITNEDIAFVHHRLVTGRHEREPVLPFHRPDDCPGGLLDEGYVFGWHKLPQEYGALNEEDEASNEDDASDEESDEDADMFDEPWY</sequence>
<dbReference type="Proteomes" id="UP000481858">
    <property type="component" value="Unassembled WGS sequence"/>
</dbReference>
<dbReference type="OrthoDB" id="412402at2759"/>
<evidence type="ECO:0000256" key="1">
    <source>
        <dbReference type="SAM" id="MobiDB-lite"/>
    </source>
</evidence>
<dbReference type="EMBL" id="WUBL01000038">
    <property type="protein sequence ID" value="KAF2969321.1"/>
    <property type="molecule type" value="Genomic_DNA"/>
</dbReference>
<gene>
    <name evidence="2" type="ORF">GQX73_g4274</name>
</gene>
<dbReference type="Pfam" id="PF12224">
    <property type="entry name" value="Amidoligase_2"/>
    <property type="match status" value="1"/>
</dbReference>
<feature type="compositionally biased region" description="Acidic residues" evidence="1">
    <location>
        <begin position="461"/>
        <end position="489"/>
    </location>
</feature>
<accession>A0A7C8IPY4</accession>
<dbReference type="InterPro" id="IPR022025">
    <property type="entry name" value="Amidoligase_2"/>
</dbReference>
<evidence type="ECO:0000313" key="3">
    <source>
        <dbReference type="Proteomes" id="UP000481858"/>
    </source>
</evidence>
<comment type="caution">
    <text evidence="2">The sequence shown here is derived from an EMBL/GenBank/DDBJ whole genome shotgun (WGS) entry which is preliminary data.</text>
</comment>
<keyword evidence="3" id="KW-1185">Reference proteome</keyword>
<dbReference type="PANTHER" id="PTHR36847:SF1">
    <property type="entry name" value="AMIDOLIGASE ENZYME"/>
    <property type="match status" value="1"/>
</dbReference>
<feature type="region of interest" description="Disordered" evidence="1">
    <location>
        <begin position="459"/>
        <end position="489"/>
    </location>
</feature>
<dbReference type="AlphaFoldDB" id="A0A7C8IPY4"/>
<dbReference type="InParanoid" id="A0A7C8IPY4"/>
<reference evidence="2 3" key="1">
    <citation type="submission" date="2019-12" db="EMBL/GenBank/DDBJ databases">
        <title>Draft genome sequence of the ascomycete Xylaria multiplex DSM 110363.</title>
        <authorList>
            <person name="Buettner E."/>
            <person name="Kellner H."/>
        </authorList>
    </citation>
    <scope>NUCLEOTIDE SEQUENCE [LARGE SCALE GENOMIC DNA]</scope>
    <source>
        <strain evidence="2 3">DSM 110363</strain>
    </source>
</reference>
<evidence type="ECO:0008006" key="4">
    <source>
        <dbReference type="Google" id="ProtNLM"/>
    </source>
</evidence>
<proteinExistence type="predicted"/>
<protein>
    <recommendedName>
        <fullName evidence="4">Amidoligase enzyme</fullName>
    </recommendedName>
</protein>